<keyword evidence="5" id="KW-1185">Reference proteome</keyword>
<evidence type="ECO:0000313" key="4">
    <source>
        <dbReference type="EMBL" id="SPQ94868.1"/>
    </source>
</evidence>
<dbReference type="InterPro" id="IPR032675">
    <property type="entry name" value="LRR_dom_sf"/>
</dbReference>
<reference evidence="3 5" key="1">
    <citation type="submission" date="2015-02" db="EMBL/GenBank/DDBJ databases">
        <authorList>
            <person name="Chooi Y.-H."/>
        </authorList>
    </citation>
    <scope>NUCLEOTIDE SEQUENCE [LARGE SCALE GENOMIC DNA]</scope>
    <source>
        <strain evidence="3">E3</strain>
    </source>
</reference>
<dbReference type="SUPFAM" id="SSF52058">
    <property type="entry name" value="L domain-like"/>
    <property type="match status" value="1"/>
</dbReference>
<evidence type="ECO:0008006" key="7">
    <source>
        <dbReference type="Google" id="ProtNLM"/>
    </source>
</evidence>
<dbReference type="Gene3D" id="3.80.10.10">
    <property type="entry name" value="Ribonuclease Inhibitor"/>
    <property type="match status" value="1"/>
</dbReference>
<dbReference type="GO" id="GO:0005737">
    <property type="term" value="C:cytoplasm"/>
    <property type="evidence" value="ECO:0007669"/>
    <property type="project" value="TreeGrafter"/>
</dbReference>
<dbReference type="AlphaFoldDB" id="A0A0G4J571"/>
<evidence type="ECO:0000313" key="6">
    <source>
        <dbReference type="Proteomes" id="UP000290189"/>
    </source>
</evidence>
<dbReference type="EMBL" id="OVEO01000003">
    <property type="protein sequence ID" value="SPQ94868.1"/>
    <property type="molecule type" value="Genomic_DNA"/>
</dbReference>
<dbReference type="EMBL" id="CDSF01000133">
    <property type="protein sequence ID" value="CEP02748.1"/>
    <property type="molecule type" value="Genomic_DNA"/>
</dbReference>
<keyword evidence="4" id="KW-0496">Mitochondrion</keyword>
<organism evidence="3 5">
    <name type="scientific">Plasmodiophora brassicae</name>
    <name type="common">Clubroot disease agent</name>
    <dbReference type="NCBI Taxonomy" id="37360"/>
    <lineage>
        <taxon>Eukaryota</taxon>
        <taxon>Sar</taxon>
        <taxon>Rhizaria</taxon>
        <taxon>Endomyxa</taxon>
        <taxon>Phytomyxea</taxon>
        <taxon>Plasmodiophorida</taxon>
        <taxon>Plasmodiophoridae</taxon>
        <taxon>Plasmodiophora</taxon>
    </lineage>
</organism>
<dbReference type="STRING" id="37360.A0A0G4J571"/>
<proteinExistence type="predicted"/>
<dbReference type="InterPro" id="IPR001611">
    <property type="entry name" value="Leu-rich_rpt"/>
</dbReference>
<keyword evidence="1" id="KW-0433">Leucine-rich repeat</keyword>
<evidence type="ECO:0000256" key="1">
    <source>
        <dbReference type="ARBA" id="ARBA00022614"/>
    </source>
</evidence>
<dbReference type="Proteomes" id="UP000290189">
    <property type="component" value="Unassembled WGS sequence"/>
</dbReference>
<accession>A0A0G4J571</accession>
<dbReference type="GO" id="GO:0036158">
    <property type="term" value="P:outer dynein arm assembly"/>
    <property type="evidence" value="ECO:0007669"/>
    <property type="project" value="TreeGrafter"/>
</dbReference>
<name>A0A0G4J571_PLABS</name>
<dbReference type="PANTHER" id="PTHR18849:SF8">
    <property type="entry name" value="LEUCINE-RICH REPEAT-CONTAINING PROTEIN 61"/>
    <property type="match status" value="1"/>
</dbReference>
<gene>
    <name evidence="3" type="ORF">PBRA_002715</name>
    <name evidence="4" type="ORF">PLBR_LOCUS2083</name>
</gene>
<evidence type="ECO:0000313" key="5">
    <source>
        <dbReference type="Proteomes" id="UP000039324"/>
    </source>
</evidence>
<geneLocation type="mitochondrion" evidence="4"/>
<dbReference type="Proteomes" id="UP000039324">
    <property type="component" value="Unassembled WGS sequence"/>
</dbReference>
<evidence type="ECO:0000313" key="3">
    <source>
        <dbReference type="EMBL" id="CEP02748.1"/>
    </source>
</evidence>
<dbReference type="OrthoDB" id="289282at2759"/>
<reference evidence="4 6" key="2">
    <citation type="submission" date="2018-03" db="EMBL/GenBank/DDBJ databases">
        <authorList>
            <person name="Fogelqvist J."/>
        </authorList>
    </citation>
    <scope>NUCLEOTIDE SEQUENCE [LARGE SCALE GENOMIC DNA]</scope>
</reference>
<dbReference type="OMA" id="YWESWPT"/>
<protein>
    <recommendedName>
        <fullName evidence="7">U2A'/phosphoprotein 32 family A C-terminal domain-containing protein</fullName>
    </recommendedName>
</protein>
<evidence type="ECO:0000256" key="2">
    <source>
        <dbReference type="ARBA" id="ARBA00022737"/>
    </source>
</evidence>
<keyword evidence="2" id="KW-0677">Repeat</keyword>
<sequence length="248" mass="27263">MVQNELTADSIKAATGKYDVESVFSLTVVNAGLTGLGDIEHCVNLLDLDVHNNEILDMTPVRACTKLERVNISGNIAESLEPFRGLSSLAYIHIQGNQIRSLDQLECLGTLPNLKAVYFQNIDGSRANPVCSEPGYREKILSLCPGLDILDGQRLRLSNDFYKLTTSNPPTSEGAFAINPAKPIIVPVPKQGDRIDKSFLDEVCKEVQDELDSCKGLLAEVDTFLRLRGIQTVKRNNTDSEDGDRNTK</sequence>
<dbReference type="PANTHER" id="PTHR18849">
    <property type="entry name" value="LEUCINE RICH REPEAT PROTEIN"/>
    <property type="match status" value="1"/>
</dbReference>
<dbReference type="PROSITE" id="PS51450">
    <property type="entry name" value="LRR"/>
    <property type="match status" value="1"/>
</dbReference>